<dbReference type="InterPro" id="IPR003761">
    <property type="entry name" value="Exonuc_VII_S"/>
</dbReference>
<evidence type="ECO:0000256" key="1">
    <source>
        <dbReference type="ARBA" id="ARBA00009998"/>
    </source>
</evidence>
<dbReference type="InterPro" id="IPR037004">
    <property type="entry name" value="Exonuc_VII_ssu_sf"/>
</dbReference>
<evidence type="ECO:0000313" key="9">
    <source>
        <dbReference type="Proteomes" id="UP000317155"/>
    </source>
</evidence>
<evidence type="ECO:0000313" key="8">
    <source>
        <dbReference type="EMBL" id="TRO79465.1"/>
    </source>
</evidence>
<dbReference type="Pfam" id="PF02609">
    <property type="entry name" value="Exonuc_VII_S"/>
    <property type="match status" value="1"/>
</dbReference>
<proteinExistence type="inferred from homology"/>
<dbReference type="PANTHER" id="PTHR34137:SF1">
    <property type="entry name" value="EXODEOXYRIBONUCLEASE 7 SMALL SUBUNIT"/>
    <property type="match status" value="1"/>
</dbReference>
<reference evidence="8 9" key="1">
    <citation type="submission" date="2019-07" db="EMBL/GenBank/DDBJ databases">
        <title>Insights of Desulfuromonas acetexigens electromicrobiology.</title>
        <authorList>
            <person name="Katuri K."/>
            <person name="Sapireddy V."/>
            <person name="Shaw D.R."/>
            <person name="Saikaly P."/>
        </authorList>
    </citation>
    <scope>NUCLEOTIDE SEQUENCE [LARGE SCALE GENOMIC DNA]</scope>
    <source>
        <strain evidence="8 9">2873</strain>
    </source>
</reference>
<evidence type="ECO:0000256" key="5">
    <source>
        <dbReference type="ARBA" id="ARBA00022839"/>
    </source>
</evidence>
<sequence length="75" mass="8280">MAKKTSFEGALKALQTAVESLEQEDLSLEASLSLFEDGVKNAALCRRLLDEVELKVEQLTRSEDGGFAKHPFPQD</sequence>
<dbReference type="NCBIfam" id="TIGR01280">
    <property type="entry name" value="xseB"/>
    <property type="match status" value="1"/>
</dbReference>
<dbReference type="Proteomes" id="UP000317155">
    <property type="component" value="Unassembled WGS sequence"/>
</dbReference>
<keyword evidence="9" id="KW-1185">Reference proteome</keyword>
<evidence type="ECO:0000256" key="7">
    <source>
        <dbReference type="SAM" id="Coils"/>
    </source>
</evidence>
<evidence type="ECO:0000256" key="6">
    <source>
        <dbReference type="HAMAP-Rule" id="MF_00337"/>
    </source>
</evidence>
<dbReference type="EC" id="3.1.11.6" evidence="6"/>
<dbReference type="PANTHER" id="PTHR34137">
    <property type="entry name" value="EXODEOXYRIBONUCLEASE 7 SMALL SUBUNIT"/>
    <property type="match status" value="1"/>
</dbReference>
<dbReference type="Gene3D" id="1.10.287.1040">
    <property type="entry name" value="Exonuclease VII, small subunit"/>
    <property type="match status" value="1"/>
</dbReference>
<comment type="caution">
    <text evidence="8">The sequence shown here is derived from an EMBL/GenBank/DDBJ whole genome shotgun (WGS) entry which is preliminary data.</text>
</comment>
<keyword evidence="3 6" id="KW-0540">Nuclease</keyword>
<dbReference type="EMBL" id="VJVV01000010">
    <property type="protein sequence ID" value="TRO79465.1"/>
    <property type="molecule type" value="Genomic_DNA"/>
</dbReference>
<keyword evidence="5 6" id="KW-0269">Exonuclease</keyword>
<feature type="coiled-coil region" evidence="7">
    <location>
        <begin position="4"/>
        <end position="31"/>
    </location>
</feature>
<comment type="subunit">
    <text evidence="6">Heterooligomer composed of large and small subunits.</text>
</comment>
<keyword evidence="4 6" id="KW-0378">Hydrolase</keyword>
<keyword evidence="2 6" id="KW-0963">Cytoplasm</keyword>
<dbReference type="PIRSF" id="PIRSF006488">
    <property type="entry name" value="Exonuc_VII_S"/>
    <property type="match status" value="1"/>
</dbReference>
<dbReference type="GO" id="GO:0008855">
    <property type="term" value="F:exodeoxyribonuclease VII activity"/>
    <property type="evidence" value="ECO:0007669"/>
    <property type="project" value="UniProtKB-UniRule"/>
</dbReference>
<name>A0A550J890_9BACT</name>
<comment type="similarity">
    <text evidence="1 6">Belongs to the XseB family.</text>
</comment>
<organism evidence="8 9">
    <name type="scientific">Trichloromonas acetexigens</name>
    <dbReference type="NCBI Taxonomy" id="38815"/>
    <lineage>
        <taxon>Bacteria</taxon>
        <taxon>Pseudomonadati</taxon>
        <taxon>Thermodesulfobacteriota</taxon>
        <taxon>Desulfuromonadia</taxon>
        <taxon>Desulfuromonadales</taxon>
        <taxon>Trichloromonadaceae</taxon>
        <taxon>Trichloromonas</taxon>
    </lineage>
</organism>
<evidence type="ECO:0000256" key="4">
    <source>
        <dbReference type="ARBA" id="ARBA00022801"/>
    </source>
</evidence>
<dbReference type="GO" id="GO:0005829">
    <property type="term" value="C:cytosol"/>
    <property type="evidence" value="ECO:0007669"/>
    <property type="project" value="TreeGrafter"/>
</dbReference>
<dbReference type="OrthoDB" id="5523157at2"/>
<dbReference type="AlphaFoldDB" id="A0A550J890"/>
<comment type="function">
    <text evidence="6">Bidirectionally degrades single-stranded DNA into large acid-insoluble oligonucleotides, which are then degraded further into small acid-soluble oligonucleotides.</text>
</comment>
<accession>A0A550J890</accession>
<protein>
    <recommendedName>
        <fullName evidence="6">Exodeoxyribonuclease 7 small subunit</fullName>
        <ecNumber evidence="6">3.1.11.6</ecNumber>
    </recommendedName>
    <alternativeName>
        <fullName evidence="6">Exodeoxyribonuclease VII small subunit</fullName>
        <shortName evidence="6">Exonuclease VII small subunit</shortName>
    </alternativeName>
</protein>
<comment type="subcellular location">
    <subcellularLocation>
        <location evidence="6">Cytoplasm</location>
    </subcellularLocation>
</comment>
<keyword evidence="7" id="KW-0175">Coiled coil</keyword>
<dbReference type="RefSeq" id="WP_092053522.1">
    <property type="nucleotide sequence ID" value="NZ_FOJJ01000002.1"/>
</dbReference>
<dbReference type="SUPFAM" id="SSF116842">
    <property type="entry name" value="XseB-like"/>
    <property type="match status" value="1"/>
</dbReference>
<comment type="catalytic activity">
    <reaction evidence="6">
        <text>Exonucleolytic cleavage in either 5'- to 3'- or 3'- to 5'-direction to yield nucleoside 5'-phosphates.</text>
        <dbReference type="EC" id="3.1.11.6"/>
    </reaction>
</comment>
<dbReference type="HAMAP" id="MF_00337">
    <property type="entry name" value="Exonuc_7_S"/>
    <property type="match status" value="1"/>
</dbReference>
<gene>
    <name evidence="6 8" type="primary">xseB</name>
    <name evidence="8" type="ORF">FL622_13020</name>
</gene>
<evidence type="ECO:0000256" key="3">
    <source>
        <dbReference type="ARBA" id="ARBA00022722"/>
    </source>
</evidence>
<dbReference type="GO" id="GO:0006308">
    <property type="term" value="P:DNA catabolic process"/>
    <property type="evidence" value="ECO:0007669"/>
    <property type="project" value="UniProtKB-UniRule"/>
</dbReference>
<evidence type="ECO:0000256" key="2">
    <source>
        <dbReference type="ARBA" id="ARBA00022490"/>
    </source>
</evidence>
<dbReference type="GO" id="GO:0009318">
    <property type="term" value="C:exodeoxyribonuclease VII complex"/>
    <property type="evidence" value="ECO:0007669"/>
    <property type="project" value="UniProtKB-UniRule"/>
</dbReference>